<comment type="caution">
    <text evidence="10">The sequence shown here is derived from an EMBL/GenBank/DDBJ whole genome shotgun (WGS) entry which is preliminary data.</text>
</comment>
<dbReference type="EMBL" id="SDIK01000059">
    <property type="protein sequence ID" value="TXJ60451.1"/>
    <property type="molecule type" value="Genomic_DNA"/>
</dbReference>
<evidence type="ECO:0000256" key="4">
    <source>
        <dbReference type="ARBA" id="ARBA00022801"/>
    </source>
</evidence>
<keyword evidence="11" id="KW-1185">Reference proteome</keyword>
<comment type="similarity">
    <text evidence="1">Belongs to the peptidase C10 family.</text>
</comment>
<dbReference type="InterPro" id="IPR000200">
    <property type="entry name" value="Peptidase_C10"/>
</dbReference>
<name>A0A5C8GEQ4_9BACT</name>
<feature type="domain" description="Spi protease inhibitor" evidence="9">
    <location>
        <begin position="20"/>
        <end position="117"/>
    </location>
</feature>
<evidence type="ECO:0000256" key="6">
    <source>
        <dbReference type="PIRSR" id="PIRSR600200-1"/>
    </source>
</evidence>
<evidence type="ECO:0000256" key="1">
    <source>
        <dbReference type="ARBA" id="ARBA00009693"/>
    </source>
</evidence>
<evidence type="ECO:0000313" key="11">
    <source>
        <dbReference type="Proteomes" id="UP000321612"/>
    </source>
</evidence>
<dbReference type="GO" id="GO:0008234">
    <property type="term" value="F:cysteine-type peptidase activity"/>
    <property type="evidence" value="ECO:0007669"/>
    <property type="project" value="UniProtKB-KW"/>
</dbReference>
<feature type="signal peptide" evidence="8">
    <location>
        <begin position="1"/>
        <end position="20"/>
    </location>
</feature>
<dbReference type="AlphaFoldDB" id="A0A5C8GEQ4"/>
<keyword evidence="2" id="KW-0645">Protease</keyword>
<evidence type="ECO:0000256" key="2">
    <source>
        <dbReference type="ARBA" id="ARBA00022670"/>
    </source>
</evidence>
<organism evidence="10 11">
    <name type="scientific">Prevotella brunnea</name>
    <dbReference type="NCBI Taxonomy" id="2508867"/>
    <lineage>
        <taxon>Bacteria</taxon>
        <taxon>Pseudomonadati</taxon>
        <taxon>Bacteroidota</taxon>
        <taxon>Bacteroidia</taxon>
        <taxon>Bacteroidales</taxon>
        <taxon>Prevotellaceae</taxon>
        <taxon>Prevotella</taxon>
    </lineage>
</organism>
<dbReference type="InterPro" id="IPR026444">
    <property type="entry name" value="Secre_tail"/>
</dbReference>
<evidence type="ECO:0000256" key="5">
    <source>
        <dbReference type="ARBA" id="ARBA00022807"/>
    </source>
</evidence>
<dbReference type="Gene3D" id="3.90.70.50">
    <property type="entry name" value="Peptidase C10, streptopain"/>
    <property type="match status" value="2"/>
</dbReference>
<evidence type="ECO:0000256" key="7">
    <source>
        <dbReference type="SAM" id="MobiDB-lite"/>
    </source>
</evidence>
<keyword evidence="4" id="KW-0378">Hydrolase</keyword>
<dbReference type="RefSeq" id="WP_130830607.1">
    <property type="nucleotide sequence ID" value="NZ_SDIK01000059.1"/>
</dbReference>
<dbReference type="Proteomes" id="UP000321612">
    <property type="component" value="Unassembled WGS sequence"/>
</dbReference>
<feature type="active site" description="Nucleophile" evidence="6">
    <location>
        <position position="195"/>
    </location>
</feature>
<evidence type="ECO:0000313" key="10">
    <source>
        <dbReference type="EMBL" id="TXJ60451.1"/>
    </source>
</evidence>
<evidence type="ECO:0000259" key="9">
    <source>
        <dbReference type="Pfam" id="PF13734"/>
    </source>
</evidence>
<dbReference type="InterPro" id="IPR013783">
    <property type="entry name" value="Ig-like_fold"/>
</dbReference>
<protein>
    <submittedName>
        <fullName evidence="10">T9SS type A sorting domain-containing protein</fullName>
    </submittedName>
</protein>
<dbReference type="NCBIfam" id="TIGR04183">
    <property type="entry name" value="Por_Secre_tail"/>
    <property type="match status" value="1"/>
</dbReference>
<dbReference type="PRINTS" id="PR00797">
    <property type="entry name" value="STREPTOPAIN"/>
</dbReference>
<dbReference type="SUPFAM" id="SSF54001">
    <property type="entry name" value="Cysteine proteinases"/>
    <property type="match status" value="1"/>
</dbReference>
<evidence type="ECO:0000256" key="3">
    <source>
        <dbReference type="ARBA" id="ARBA00022729"/>
    </source>
</evidence>
<gene>
    <name evidence="10" type="ORF">ETF27_08265</name>
</gene>
<accession>A0A5C8GEQ4</accession>
<feature type="active site" description="Proton acceptor" evidence="6">
    <location>
        <position position="351"/>
    </location>
</feature>
<feature type="chain" id="PRO_5022771933" evidence="8">
    <location>
        <begin position="21"/>
        <end position="1015"/>
    </location>
</feature>
<sequence length="1015" mass="111962">MKKSFTLLALSLCLSSVISAAPIRSQKAQQLAGTFFGTTAKGSRNIRISYQAKANTGGEENLYYIINRGEKEGFVVISGDTRTRTILAYSDKGYLNEEIVEKHPSIHWMFNQYAQEIEWAKKNLKDVPSKSYKALTAGASAEPKHLIEPLMEVFKSDRTKKRPQPISWGQAWPFNSYCPNVTDRYGYVYPTVSGCVATAISSVLRWHEYPSKSKGSNSYIWKATGQRLSINFDQQPGYDWTQMPTAVDANGNDRATGQRLTTTQADNIGRLLRDVGYGVNMNYGPSAAGGSGAFLTDAPSMLVEHFGYDGRLECIFRSNYQNIADWMKEVQDELNNYGPIVYAGISEAGGHCFVIDGLAEQNYVHVEWGWNQMSNCWSLISVLEPDTHGIGGGVGAFSRGQQMLRFLQPSTGDYEPITIADEVSKKNYDKAAYQDVAINIKNQRTKSFYGKIRLYINKVGETNRQLLDATPYNILISGRKDRLYNFTVDFSNFAAGNYELHLSYSEDNTKWTDIQTSAGTITIGGGAPNPDPKPDPKPVTDNKFSISKTAEQTVYKQEDNQRVKIGISNKSDASYYEMLKLYGKKEGSTEYKELATTSWKSYIGSNSSSSIYFPVNFANMEAGNYELRVGYLDNGEWKTIEETAGNISITGKRLGAKLIVTSLIEDKQTKEGEVVTIRIPVSNKGDEDFTGNVSLMANGTIISGGNVTLPAGKDATLAFTTNTPAFMELKAGTYNLTLASNGNEIDFNGTKVLGKLTIVADNKPEPTPEEAVGDISLNSAYFYQNGRYVGSSYCTLSKNADVTIKANLYTSNGFKGNVKFFLSDKYGGTTASTPALQTLQTVELGKYNNGYVEFTIKKEDLTATHYQLNLSYYNGQNEVCNKYDGVSFYVSSYRFDANNNSNLPNEHGDTYYINELETGKMYIPVGFSDLNAGITDGIGTIETAEKSLNIFPTVATDNVTIVTPKATTAIVFTLQGAAKESIHLNVGANNINVSNFGKGVYLVKVNNQTLKFIKK</sequence>
<evidence type="ECO:0000256" key="8">
    <source>
        <dbReference type="SAM" id="SignalP"/>
    </source>
</evidence>
<dbReference type="OrthoDB" id="2235251at2"/>
<dbReference type="InterPro" id="IPR025896">
    <property type="entry name" value="Spi_Prtas-inh"/>
</dbReference>
<keyword evidence="5" id="KW-0788">Thiol protease</keyword>
<dbReference type="Pfam" id="PF13734">
    <property type="entry name" value="Inhibitor_I69"/>
    <property type="match status" value="1"/>
</dbReference>
<proteinExistence type="inferred from homology"/>
<feature type="region of interest" description="Disordered" evidence="7">
    <location>
        <begin position="521"/>
        <end position="540"/>
    </location>
</feature>
<dbReference type="InterPro" id="IPR038765">
    <property type="entry name" value="Papain-like_cys_pep_sf"/>
</dbReference>
<reference evidence="11" key="1">
    <citation type="submission" date="2019-05" db="EMBL/GenBank/DDBJ databases">
        <title>Prevotella brunnea sp. nov., isolated from a wound of a patient.</title>
        <authorList>
            <person name="Buhl M."/>
        </authorList>
    </citation>
    <scope>NUCLEOTIDE SEQUENCE [LARGE SCALE GENOMIC DNA]</scope>
    <source>
        <strain evidence="11">A2672</strain>
    </source>
</reference>
<dbReference type="Pfam" id="PF01640">
    <property type="entry name" value="Peptidase_C10"/>
    <property type="match status" value="1"/>
</dbReference>
<dbReference type="InterPro" id="IPR044934">
    <property type="entry name" value="Streptopain_sf"/>
</dbReference>
<keyword evidence="3 8" id="KW-0732">Signal</keyword>
<dbReference type="Gene3D" id="2.60.40.10">
    <property type="entry name" value="Immunoglobulins"/>
    <property type="match status" value="1"/>
</dbReference>
<dbReference type="GO" id="GO:0006508">
    <property type="term" value="P:proteolysis"/>
    <property type="evidence" value="ECO:0007669"/>
    <property type="project" value="UniProtKB-KW"/>
</dbReference>